<evidence type="ECO:0000313" key="1">
    <source>
        <dbReference type="EMBL" id="OTN86629.1"/>
    </source>
</evidence>
<gene>
    <name evidence="1" type="ORF">A5810_003027</name>
</gene>
<dbReference type="AlphaFoldDB" id="A0A242AZY8"/>
<accession>A0A242AZY8</accession>
<sequence length="90" mass="10626">MTIISNRQCYNSYFVPFETLAYASWPPTYVTCDCGEYAKHIVHFSRLSCGAPHFQNTFVWECQHCGKRYRQVKGTFNFELVNEREENVDD</sequence>
<dbReference type="Proteomes" id="UP000194885">
    <property type="component" value="Unassembled WGS sequence"/>
</dbReference>
<name>A0A242AZY8_ENTFC</name>
<reference evidence="1 2" key="1">
    <citation type="submission" date="2017-05" db="EMBL/GenBank/DDBJ databases">
        <title>The Genome Sequence of Enterococcus faecium 7H8_DIV0219.</title>
        <authorList>
            <consortium name="The Broad Institute Genomics Platform"/>
            <consortium name="The Broad Institute Genomic Center for Infectious Diseases"/>
            <person name="Earl A."/>
            <person name="Manson A."/>
            <person name="Schwartman J."/>
            <person name="Gilmore M."/>
            <person name="Abouelleil A."/>
            <person name="Cao P."/>
            <person name="Chapman S."/>
            <person name="Cusick C."/>
            <person name="Shea T."/>
            <person name="Young S."/>
            <person name="Neafsey D."/>
            <person name="Nusbaum C."/>
            <person name="Birren B."/>
        </authorList>
    </citation>
    <scope>NUCLEOTIDE SEQUENCE [LARGE SCALE GENOMIC DNA]</scope>
    <source>
        <strain evidence="1 2">7H8_DIV0219</strain>
    </source>
</reference>
<evidence type="ECO:0000313" key="2">
    <source>
        <dbReference type="Proteomes" id="UP000194885"/>
    </source>
</evidence>
<protein>
    <submittedName>
        <fullName evidence="1">Uncharacterized protein</fullName>
    </submittedName>
</protein>
<organism evidence="1 2">
    <name type="scientific">Enterococcus faecium</name>
    <name type="common">Streptococcus faecium</name>
    <dbReference type="NCBI Taxonomy" id="1352"/>
    <lineage>
        <taxon>Bacteria</taxon>
        <taxon>Bacillati</taxon>
        <taxon>Bacillota</taxon>
        <taxon>Bacilli</taxon>
        <taxon>Lactobacillales</taxon>
        <taxon>Enterococcaceae</taxon>
        <taxon>Enterococcus</taxon>
    </lineage>
</organism>
<comment type="caution">
    <text evidence="1">The sequence shown here is derived from an EMBL/GenBank/DDBJ whole genome shotgun (WGS) entry which is preliminary data.</text>
</comment>
<proteinExistence type="predicted"/>
<dbReference type="EMBL" id="NGKW01000018">
    <property type="protein sequence ID" value="OTN86629.1"/>
    <property type="molecule type" value="Genomic_DNA"/>
</dbReference>
<dbReference type="RefSeq" id="WP_086323961.1">
    <property type="nucleotide sequence ID" value="NZ_NGKW01000018.1"/>
</dbReference>